<evidence type="ECO:0000313" key="2">
    <source>
        <dbReference type="EMBL" id="CAD2168681.1"/>
    </source>
</evidence>
<gene>
    <name evidence="2" type="ORF">MENT_LOCUS20064</name>
</gene>
<sequence>MTPTSEQQILLYDVQKDSGWIVYWLHVSSTFGVTNFNGLVYEINLDVQERRKLMGNIAESLLKNKWSNIFKSKSFVIEKYDDESALLTYVTRPVELPRIVDKDKIMESNKNLFFGVYSMLRDYQQNLPSDKGIKPPSNAPPVKKGKWTQPKTRNKRKPGDYIVTGPISFDKEGGENNSNCVENEGENCCEN</sequence>
<proteinExistence type="predicted"/>
<evidence type="ECO:0000313" key="3">
    <source>
        <dbReference type="Proteomes" id="UP000580250"/>
    </source>
</evidence>
<dbReference type="EMBL" id="CAJEWN010000144">
    <property type="protein sequence ID" value="CAD2168681.1"/>
    <property type="molecule type" value="Genomic_DNA"/>
</dbReference>
<dbReference type="OrthoDB" id="5884346at2759"/>
<name>A0A6V7V1A9_MELEN</name>
<protein>
    <submittedName>
        <fullName evidence="2">Uncharacterized protein</fullName>
    </submittedName>
</protein>
<evidence type="ECO:0000256" key="1">
    <source>
        <dbReference type="SAM" id="MobiDB-lite"/>
    </source>
</evidence>
<reference evidence="2 3" key="1">
    <citation type="submission" date="2020-08" db="EMBL/GenBank/DDBJ databases">
        <authorList>
            <person name="Koutsovoulos G."/>
            <person name="Danchin GJ E."/>
        </authorList>
    </citation>
    <scope>NUCLEOTIDE SEQUENCE [LARGE SCALE GENOMIC DNA]</scope>
</reference>
<feature type="region of interest" description="Disordered" evidence="1">
    <location>
        <begin position="127"/>
        <end position="191"/>
    </location>
</feature>
<dbReference type="Proteomes" id="UP000580250">
    <property type="component" value="Unassembled WGS sequence"/>
</dbReference>
<organism evidence="2 3">
    <name type="scientific">Meloidogyne enterolobii</name>
    <name type="common">Root-knot nematode worm</name>
    <name type="synonym">Meloidogyne mayaguensis</name>
    <dbReference type="NCBI Taxonomy" id="390850"/>
    <lineage>
        <taxon>Eukaryota</taxon>
        <taxon>Metazoa</taxon>
        <taxon>Ecdysozoa</taxon>
        <taxon>Nematoda</taxon>
        <taxon>Chromadorea</taxon>
        <taxon>Rhabditida</taxon>
        <taxon>Tylenchina</taxon>
        <taxon>Tylenchomorpha</taxon>
        <taxon>Tylenchoidea</taxon>
        <taxon>Meloidogynidae</taxon>
        <taxon>Meloidogyninae</taxon>
        <taxon>Meloidogyne</taxon>
    </lineage>
</organism>
<dbReference type="AlphaFoldDB" id="A0A6V7V1A9"/>
<accession>A0A6V7V1A9</accession>
<comment type="caution">
    <text evidence="2">The sequence shown here is derived from an EMBL/GenBank/DDBJ whole genome shotgun (WGS) entry which is preliminary data.</text>
</comment>